<dbReference type="Proteomes" id="UP000003781">
    <property type="component" value="Unassembled WGS sequence"/>
</dbReference>
<evidence type="ECO:0000313" key="1">
    <source>
        <dbReference type="EMBL" id="EAZ93614.1"/>
    </source>
</evidence>
<dbReference type="EMBL" id="AAXW01000002">
    <property type="protein sequence ID" value="EAZ93614.1"/>
    <property type="molecule type" value="Genomic_DNA"/>
</dbReference>
<accession>A3III2</accession>
<name>A3III2_9CHRO</name>
<reference evidence="1 2" key="1">
    <citation type="submission" date="2007-03" db="EMBL/GenBank/DDBJ databases">
        <authorList>
            <person name="Stal L."/>
            <person name="Ferriera S."/>
            <person name="Johnson J."/>
            <person name="Kravitz S."/>
            <person name="Beeson K."/>
            <person name="Sutton G."/>
            <person name="Rogers Y.-H."/>
            <person name="Friedman R."/>
            <person name="Frazier M."/>
            <person name="Venter J.C."/>
        </authorList>
    </citation>
    <scope>NUCLEOTIDE SEQUENCE [LARGE SCALE GENOMIC DNA]</scope>
    <source>
        <strain evidence="1 2">CCY0110</strain>
    </source>
</reference>
<proteinExistence type="predicted"/>
<protein>
    <submittedName>
        <fullName evidence="1">Uncharacterized protein</fullName>
    </submittedName>
</protein>
<dbReference type="AlphaFoldDB" id="A3III2"/>
<comment type="caution">
    <text evidence="1">The sequence shown here is derived from an EMBL/GenBank/DDBJ whole genome shotgun (WGS) entry which is preliminary data.</text>
</comment>
<evidence type="ECO:0000313" key="2">
    <source>
        <dbReference type="Proteomes" id="UP000003781"/>
    </source>
</evidence>
<keyword evidence="2" id="KW-1185">Reference proteome</keyword>
<organism evidence="1 2">
    <name type="scientific">Crocosphaera chwakensis CCY0110</name>
    <dbReference type="NCBI Taxonomy" id="391612"/>
    <lineage>
        <taxon>Bacteria</taxon>
        <taxon>Bacillati</taxon>
        <taxon>Cyanobacteriota</taxon>
        <taxon>Cyanophyceae</taxon>
        <taxon>Oscillatoriophycideae</taxon>
        <taxon>Chroococcales</taxon>
        <taxon>Aphanothecaceae</taxon>
        <taxon>Crocosphaera</taxon>
        <taxon>Crocosphaera chwakensis</taxon>
    </lineage>
</organism>
<gene>
    <name evidence="1" type="ORF">CY0110_17502</name>
</gene>
<sequence length="70" mass="8215">MISGLNIYLNREKIPHKSKLMVCDRAKINNVFPKTAPFLETLLLMQENDHNKSLEYHDIIPYVTVINYPK</sequence>